<evidence type="ECO:0000313" key="2">
    <source>
        <dbReference type="Proteomes" id="UP000015102"/>
    </source>
</evidence>
<dbReference type="EnsemblMetazoa" id="MESCA004914-RA">
    <property type="protein sequence ID" value="MESCA004914-PA"/>
    <property type="gene ID" value="MESCA004914"/>
</dbReference>
<dbReference type="SUPFAM" id="SSF47473">
    <property type="entry name" value="EF-hand"/>
    <property type="match status" value="1"/>
</dbReference>
<dbReference type="EMBL" id="CAQQ02101824">
    <property type="status" value="NOT_ANNOTATED_CDS"/>
    <property type="molecule type" value="Genomic_DNA"/>
</dbReference>
<dbReference type="HOGENOM" id="CLU_2796883_0_0_1"/>
<protein>
    <recommendedName>
        <fullName evidence="3">EF-hand domain-containing protein</fullName>
    </recommendedName>
</protein>
<reference evidence="1" key="2">
    <citation type="submission" date="2015-06" db="UniProtKB">
        <authorList>
            <consortium name="EnsemblMetazoa"/>
        </authorList>
    </citation>
    <scope>IDENTIFICATION</scope>
</reference>
<name>T1GMX9_MEGSC</name>
<dbReference type="Proteomes" id="UP000015102">
    <property type="component" value="Unassembled WGS sequence"/>
</dbReference>
<dbReference type="AlphaFoldDB" id="T1GMX9"/>
<keyword evidence="2" id="KW-1185">Reference proteome</keyword>
<evidence type="ECO:0000313" key="1">
    <source>
        <dbReference type="EnsemblMetazoa" id="MESCA004914-PA"/>
    </source>
</evidence>
<dbReference type="STRING" id="36166.T1GMX9"/>
<organism evidence="1 2">
    <name type="scientific">Megaselia scalaris</name>
    <name type="common">Humpbacked fly</name>
    <name type="synonym">Phora scalaris</name>
    <dbReference type="NCBI Taxonomy" id="36166"/>
    <lineage>
        <taxon>Eukaryota</taxon>
        <taxon>Metazoa</taxon>
        <taxon>Ecdysozoa</taxon>
        <taxon>Arthropoda</taxon>
        <taxon>Hexapoda</taxon>
        <taxon>Insecta</taxon>
        <taxon>Pterygota</taxon>
        <taxon>Neoptera</taxon>
        <taxon>Endopterygota</taxon>
        <taxon>Diptera</taxon>
        <taxon>Brachycera</taxon>
        <taxon>Muscomorpha</taxon>
        <taxon>Platypezoidea</taxon>
        <taxon>Phoridae</taxon>
        <taxon>Megaseliini</taxon>
        <taxon>Megaselia</taxon>
    </lineage>
</organism>
<dbReference type="EMBL" id="CAQQ02101823">
    <property type="status" value="NOT_ANNOTATED_CDS"/>
    <property type="molecule type" value="Genomic_DNA"/>
</dbReference>
<sequence>MAEPLEEGDLNLNEIWRTCRKIQTAVFQSNINIWKEYQNFDPNKNGLISESIFIGILGKYKNLIDYKK</sequence>
<reference evidence="2" key="1">
    <citation type="submission" date="2013-02" db="EMBL/GenBank/DDBJ databases">
        <authorList>
            <person name="Hughes D."/>
        </authorList>
    </citation>
    <scope>NUCLEOTIDE SEQUENCE</scope>
    <source>
        <strain>Durham</strain>
        <strain evidence="2">NC isolate 2 -- Noor lab</strain>
    </source>
</reference>
<evidence type="ECO:0008006" key="3">
    <source>
        <dbReference type="Google" id="ProtNLM"/>
    </source>
</evidence>
<proteinExistence type="predicted"/>
<accession>T1GMX9</accession>
<dbReference type="InterPro" id="IPR011992">
    <property type="entry name" value="EF-hand-dom_pair"/>
</dbReference>